<protein>
    <submittedName>
        <fullName evidence="1">Uncharacterized protein</fullName>
    </submittedName>
</protein>
<proteinExistence type="predicted"/>
<gene>
    <name evidence="1" type="ORF">ERS007720_02079</name>
</gene>
<dbReference type="Proteomes" id="UP000044938">
    <property type="component" value="Unassembled WGS sequence"/>
</dbReference>
<name>A0A655IWC7_MYCTX</name>
<organism evidence="1 2">
    <name type="scientific">Mycobacterium tuberculosis</name>
    <dbReference type="NCBI Taxonomy" id="1773"/>
    <lineage>
        <taxon>Bacteria</taxon>
        <taxon>Bacillati</taxon>
        <taxon>Actinomycetota</taxon>
        <taxon>Actinomycetes</taxon>
        <taxon>Mycobacteriales</taxon>
        <taxon>Mycobacteriaceae</taxon>
        <taxon>Mycobacterium</taxon>
        <taxon>Mycobacterium tuberculosis complex</taxon>
    </lineage>
</organism>
<dbReference type="AlphaFoldDB" id="A0A655IWC7"/>
<sequence length="103" mass="10624">MIPNGMSVPAKTCSALETTPSPPVTITASVPFATAAASRWRASWASPPTISTTSTPRCFSRAIAPCAAFTAAPWPDRGLVSAVTLPISCRRSCPALMESACQG</sequence>
<dbReference type="EMBL" id="CSAJ01000244">
    <property type="protein sequence ID" value="COW23047.1"/>
    <property type="molecule type" value="Genomic_DNA"/>
</dbReference>
<accession>A0A655IWC7</accession>
<evidence type="ECO:0000313" key="2">
    <source>
        <dbReference type="Proteomes" id="UP000044938"/>
    </source>
</evidence>
<evidence type="ECO:0000313" key="1">
    <source>
        <dbReference type="EMBL" id="COW23047.1"/>
    </source>
</evidence>
<reference evidence="1 2" key="1">
    <citation type="submission" date="2015-03" db="EMBL/GenBank/DDBJ databases">
        <authorList>
            <consortium name="Pathogen Informatics"/>
        </authorList>
    </citation>
    <scope>NUCLEOTIDE SEQUENCE [LARGE SCALE GENOMIC DNA]</scope>
    <source>
        <strain evidence="1 2">M09401471</strain>
    </source>
</reference>